<sequence>MDPAKSSKSFSFRRSRHSSIKDPITSPLGDYEEKEDFAEQPLVASPQIKSEKSSAEVNPSQKEEEKKTKKNPQWRNAWFGRLTLVAYVIGISNITMFPDMFIRNGQLAFLIPVILAYFLIGLPLMFVELIIGQVSALSPNKIFSRVSPLLSAIAGGMSIMAIYRSTFFMPHLAQTLYLSILSAEGLFMDLPWQTCDSDSSRCVDIPTVASCSPHWKNDNKTDFIQLSPACQQVFNGLFDRQYAEPVQTPHIQYVNDTIYRVSPWGVVLCLLGLWICIASSVFIGPAVMGLLFCFIFTFFPVIFSFFSMGYSLTLDESFELMGILNQADFSKLVLAETWSDAVTFVLFSLSLADGGVIKIASHHHFDNNLILNALFAVGADMFVTFMYLIIYVIATGWVTSRIYPSDDLLTSIMSSPTSGRVYSLTAYPEMVSTQTGGAILSFLHYAAILLFTIPSMIISLEVVVTSITDRLTKNVKKRRRLFLTRLFVTCSVCFALGCLSLLMITPGGQYLMQQMFDNSLNCLFLIACLEIIAVIYLYGYHNFIQNVEAMLGLESTFVHYFEAIVWKENLVILDYVVPPTMRVLGWLMFTSIFALVFGFICFKIFQLRKQKRCLHVLLIPTDEWEKGKEMEEIKTEIMKCPLESVMVPAASAATSTTTAAEGGTTTAVGIYAPTETATITATATTKSK</sequence>
<dbReference type="WBParaSite" id="PS1159_v2.g5659.t1">
    <property type="protein sequence ID" value="PS1159_v2.g5659.t1"/>
    <property type="gene ID" value="PS1159_v2.g5659"/>
</dbReference>
<organism evidence="1 2">
    <name type="scientific">Panagrolaimus sp. PS1159</name>
    <dbReference type="NCBI Taxonomy" id="55785"/>
    <lineage>
        <taxon>Eukaryota</taxon>
        <taxon>Metazoa</taxon>
        <taxon>Ecdysozoa</taxon>
        <taxon>Nematoda</taxon>
        <taxon>Chromadorea</taxon>
        <taxon>Rhabditida</taxon>
        <taxon>Tylenchina</taxon>
        <taxon>Panagrolaimomorpha</taxon>
        <taxon>Panagrolaimoidea</taxon>
        <taxon>Panagrolaimidae</taxon>
        <taxon>Panagrolaimus</taxon>
    </lineage>
</organism>
<reference evidence="2" key="1">
    <citation type="submission" date="2022-11" db="UniProtKB">
        <authorList>
            <consortium name="WormBaseParasite"/>
        </authorList>
    </citation>
    <scope>IDENTIFICATION</scope>
</reference>
<accession>A0AC35GJ56</accession>
<protein>
    <submittedName>
        <fullName evidence="2">Uncharacterized protein</fullName>
    </submittedName>
</protein>
<evidence type="ECO:0000313" key="1">
    <source>
        <dbReference type="Proteomes" id="UP000887580"/>
    </source>
</evidence>
<evidence type="ECO:0000313" key="2">
    <source>
        <dbReference type="WBParaSite" id="PS1159_v2.g5659.t1"/>
    </source>
</evidence>
<dbReference type="Proteomes" id="UP000887580">
    <property type="component" value="Unplaced"/>
</dbReference>
<name>A0AC35GJ56_9BILA</name>
<proteinExistence type="predicted"/>